<gene>
    <name evidence="5" type="primary">gb17253</name>
    <name evidence="5" type="ORF">PR202_gb17253</name>
</gene>
<evidence type="ECO:0000313" key="5">
    <source>
        <dbReference type="EMBL" id="GJN29061.1"/>
    </source>
</evidence>
<evidence type="ECO:0000256" key="1">
    <source>
        <dbReference type="ARBA" id="ARBA00008908"/>
    </source>
</evidence>
<sequence length="455" mass="50301">MMPVVDEAVTDLLNTTKSLSRVAIADLGCSSGPNALALVSGAVNAVFQHCARHEQVPPELCVFLNDLPHNDFNNVAKSLVEFQESDQRIGHVTVGIVPGSFYKRLFTRSSLHLIFSSNSLHWLSEAPEDLRTRGIPMYDGDNDLRQARRPLVLEAYARQFKKDFKLFLNSRAHELVARGQMVISVLCTRASDDTSESNLPWEAWDPVASILNDMATRGLIDREKLDSFYLPMHAPSARELREIIEEEGSFQINKMLVHERNMEKSSINPKTMALMARAVFEPMIVQHFGKSDQIMEELVRTAELHVRMRSPQFSLSQHRTSPLSPSSNSPPSLFPLFPVLRIRPATTVSTLWILHVSPPTSSEQGEAPKAGRPPMGSRPDGAPRRQIMGGAGCGGEVAGIPVADLVLVDSINLGILNSREKVLQFKRSKSLGDLAGEAVCATPRALFIIEDPVQD</sequence>
<reference evidence="5" key="1">
    <citation type="journal article" date="2018" name="DNA Res.">
        <title>Multiple hybrid de novo genome assembly of finger millet, an orphan allotetraploid crop.</title>
        <authorList>
            <person name="Hatakeyama M."/>
            <person name="Aluri S."/>
            <person name="Balachadran M.T."/>
            <person name="Sivarajan S.R."/>
            <person name="Patrignani A."/>
            <person name="Gruter S."/>
            <person name="Poveda L."/>
            <person name="Shimizu-Inatsugi R."/>
            <person name="Baeten J."/>
            <person name="Francoijs K.J."/>
            <person name="Nataraja K.N."/>
            <person name="Reddy Y.A.N."/>
            <person name="Phadnis S."/>
            <person name="Ravikumar R.L."/>
            <person name="Schlapbach R."/>
            <person name="Sreeman S.M."/>
            <person name="Shimizu K.K."/>
        </authorList>
    </citation>
    <scope>NUCLEOTIDE SEQUENCE</scope>
</reference>
<dbReference type="InterPro" id="IPR042086">
    <property type="entry name" value="MeTrfase_capping"/>
</dbReference>
<dbReference type="Gene3D" id="3.40.50.150">
    <property type="entry name" value="Vaccinia Virus protein VP39"/>
    <property type="match status" value="1"/>
</dbReference>
<name>A0AAV5F2H3_ELECO</name>
<dbReference type="AlphaFoldDB" id="A0AAV5F2H3"/>
<organism evidence="5 6">
    <name type="scientific">Eleusine coracana subsp. coracana</name>
    <dbReference type="NCBI Taxonomy" id="191504"/>
    <lineage>
        <taxon>Eukaryota</taxon>
        <taxon>Viridiplantae</taxon>
        <taxon>Streptophyta</taxon>
        <taxon>Embryophyta</taxon>
        <taxon>Tracheophyta</taxon>
        <taxon>Spermatophyta</taxon>
        <taxon>Magnoliopsida</taxon>
        <taxon>Liliopsida</taxon>
        <taxon>Poales</taxon>
        <taxon>Poaceae</taxon>
        <taxon>PACMAD clade</taxon>
        <taxon>Chloridoideae</taxon>
        <taxon>Cynodonteae</taxon>
        <taxon>Eleusininae</taxon>
        <taxon>Eleusine</taxon>
    </lineage>
</organism>
<keyword evidence="6" id="KW-1185">Reference proteome</keyword>
<dbReference type="Gene3D" id="1.10.1200.270">
    <property type="entry name" value="Methyltransferase, alpha-helical capping domain"/>
    <property type="match status" value="1"/>
</dbReference>
<proteinExistence type="inferred from homology"/>
<dbReference type="SUPFAM" id="SSF53335">
    <property type="entry name" value="S-adenosyl-L-methionine-dependent methyltransferases"/>
    <property type="match status" value="1"/>
</dbReference>
<dbReference type="Pfam" id="PF03492">
    <property type="entry name" value="Methyltransf_7"/>
    <property type="match status" value="1"/>
</dbReference>
<dbReference type="PANTHER" id="PTHR31009">
    <property type="entry name" value="S-ADENOSYL-L-METHIONINE:CARBOXYL METHYLTRANSFERASE FAMILY PROTEIN"/>
    <property type="match status" value="1"/>
</dbReference>
<reference evidence="5" key="2">
    <citation type="submission" date="2021-12" db="EMBL/GenBank/DDBJ databases">
        <title>Resequencing data analysis of finger millet.</title>
        <authorList>
            <person name="Hatakeyama M."/>
            <person name="Aluri S."/>
            <person name="Balachadran M.T."/>
            <person name="Sivarajan S.R."/>
            <person name="Poveda L."/>
            <person name="Shimizu-Inatsugi R."/>
            <person name="Schlapbach R."/>
            <person name="Sreeman S.M."/>
            <person name="Shimizu K.K."/>
        </authorList>
    </citation>
    <scope>NUCLEOTIDE SEQUENCE</scope>
</reference>
<feature type="region of interest" description="Disordered" evidence="4">
    <location>
        <begin position="359"/>
        <end position="388"/>
    </location>
</feature>
<protein>
    <recommendedName>
        <fullName evidence="7">Jasmonate O-methyltransferase</fullName>
    </recommendedName>
</protein>
<dbReference type="Proteomes" id="UP001054889">
    <property type="component" value="Unassembled WGS sequence"/>
</dbReference>
<dbReference type="EMBL" id="BQKI01000081">
    <property type="protein sequence ID" value="GJN29061.1"/>
    <property type="molecule type" value="Genomic_DNA"/>
</dbReference>
<accession>A0AAV5F2H3</accession>
<dbReference type="GO" id="GO:0008168">
    <property type="term" value="F:methyltransferase activity"/>
    <property type="evidence" value="ECO:0007669"/>
    <property type="project" value="InterPro"/>
</dbReference>
<keyword evidence="3" id="KW-0460">Magnesium</keyword>
<comment type="similarity">
    <text evidence="1">Belongs to the methyltransferase superfamily. Type-7 methyltransferase family. SABATH subfamily.</text>
</comment>
<dbReference type="GO" id="GO:0046872">
    <property type="term" value="F:metal ion binding"/>
    <property type="evidence" value="ECO:0007669"/>
    <property type="project" value="UniProtKB-KW"/>
</dbReference>
<evidence type="ECO:0008006" key="7">
    <source>
        <dbReference type="Google" id="ProtNLM"/>
    </source>
</evidence>
<evidence type="ECO:0000256" key="2">
    <source>
        <dbReference type="ARBA" id="ARBA00022723"/>
    </source>
</evidence>
<evidence type="ECO:0000313" key="6">
    <source>
        <dbReference type="Proteomes" id="UP001054889"/>
    </source>
</evidence>
<dbReference type="InterPro" id="IPR005299">
    <property type="entry name" value="MeTrfase_7"/>
</dbReference>
<evidence type="ECO:0000256" key="3">
    <source>
        <dbReference type="ARBA" id="ARBA00022842"/>
    </source>
</evidence>
<comment type="caution">
    <text evidence="5">The sequence shown here is derived from an EMBL/GenBank/DDBJ whole genome shotgun (WGS) entry which is preliminary data.</text>
</comment>
<keyword evidence="2" id="KW-0479">Metal-binding</keyword>
<evidence type="ECO:0000256" key="4">
    <source>
        <dbReference type="SAM" id="MobiDB-lite"/>
    </source>
</evidence>
<dbReference type="InterPro" id="IPR029063">
    <property type="entry name" value="SAM-dependent_MTases_sf"/>
</dbReference>